<dbReference type="InterPro" id="IPR009057">
    <property type="entry name" value="Homeodomain-like_sf"/>
</dbReference>
<dbReference type="InterPro" id="IPR018060">
    <property type="entry name" value="HTH_AraC"/>
</dbReference>
<evidence type="ECO:0000313" key="6">
    <source>
        <dbReference type="Proteomes" id="UP000028341"/>
    </source>
</evidence>
<proteinExistence type="predicted"/>
<dbReference type="PROSITE" id="PS01124">
    <property type="entry name" value="HTH_ARAC_FAMILY_2"/>
    <property type="match status" value="1"/>
</dbReference>
<reference evidence="5 6" key="1">
    <citation type="submission" date="2014-02" db="EMBL/GenBank/DDBJ databases">
        <title>The genome announcement of Streptomyces toyocaensis NRRL15009.</title>
        <authorList>
            <person name="Hong H.-J."/>
            <person name="Kwun M.J."/>
        </authorList>
    </citation>
    <scope>NUCLEOTIDE SEQUENCE [LARGE SCALE GENOMIC DNA]</scope>
    <source>
        <strain evidence="5 6">NRRL 15009</strain>
    </source>
</reference>
<comment type="caution">
    <text evidence="5">The sequence shown here is derived from an EMBL/GenBank/DDBJ whole genome shotgun (WGS) entry which is preliminary data.</text>
</comment>
<evidence type="ECO:0000313" key="5">
    <source>
        <dbReference type="EMBL" id="KES06066.1"/>
    </source>
</evidence>
<dbReference type="PRINTS" id="PR00032">
    <property type="entry name" value="HTHARAC"/>
</dbReference>
<dbReference type="PANTHER" id="PTHR46796">
    <property type="entry name" value="HTH-TYPE TRANSCRIPTIONAL ACTIVATOR RHAS-RELATED"/>
    <property type="match status" value="1"/>
</dbReference>
<keyword evidence="2" id="KW-0238">DNA-binding</keyword>
<dbReference type="InterPro" id="IPR020449">
    <property type="entry name" value="Tscrpt_reg_AraC-type_HTH"/>
</dbReference>
<dbReference type="eggNOG" id="COG2207">
    <property type="taxonomic scope" value="Bacteria"/>
</dbReference>
<dbReference type="PANTHER" id="PTHR46796:SF13">
    <property type="entry name" value="HTH-TYPE TRANSCRIPTIONAL ACTIVATOR RHAS"/>
    <property type="match status" value="1"/>
</dbReference>
<dbReference type="EMBL" id="JFCB01000013">
    <property type="protein sequence ID" value="KES06066.1"/>
    <property type="molecule type" value="Genomic_DNA"/>
</dbReference>
<dbReference type="Gene3D" id="1.10.10.60">
    <property type="entry name" value="Homeodomain-like"/>
    <property type="match status" value="2"/>
</dbReference>
<dbReference type="GO" id="GO:0043565">
    <property type="term" value="F:sequence-specific DNA binding"/>
    <property type="evidence" value="ECO:0007669"/>
    <property type="project" value="InterPro"/>
</dbReference>
<name>A0A081XR93_STRTO</name>
<protein>
    <submittedName>
        <fullName evidence="5">Cupin</fullName>
    </submittedName>
</protein>
<keyword evidence="6" id="KW-1185">Reference proteome</keyword>
<dbReference type="AlphaFoldDB" id="A0A081XR93"/>
<keyword evidence="3" id="KW-0804">Transcription</keyword>
<evidence type="ECO:0000256" key="2">
    <source>
        <dbReference type="ARBA" id="ARBA00023125"/>
    </source>
</evidence>
<dbReference type="InterPro" id="IPR050204">
    <property type="entry name" value="AraC_XylS_family_regulators"/>
</dbReference>
<dbReference type="InterPro" id="IPR018062">
    <property type="entry name" value="HTH_AraC-typ_CS"/>
</dbReference>
<evidence type="ECO:0000256" key="1">
    <source>
        <dbReference type="ARBA" id="ARBA00023015"/>
    </source>
</evidence>
<sequence length="327" mass="34795">MPSVDPLSALLSGIRAEGSVVSRAVLTVPWTIRFVDDAPLIMISVLRGGGTLLLPDGTERAIGAGDTAIVRGPAPFHLADRPATIHSAHAAYELACFTTNAECTAQELGGIHWDEDADEATALIVGAYRASGHRHERLLRALPPVLVVKEDAEVCAWLETAATDAAQHSAGSQALMDRLLDWALVCTLRSWFDKAGADAPSWYRGLADPILAPALQAFHDRPAEAWTVASLAAQAGVSRALFAKRFTRLMGRPPLSYLTECRMDEAEVLLSDTDLGIAQIARSVGYADAFGFSAAFKRHKGLSPSTFRATATAAGSRALNSARPTAR</sequence>
<dbReference type="Pfam" id="PF12833">
    <property type="entry name" value="HTH_18"/>
    <property type="match status" value="1"/>
</dbReference>
<dbReference type="GO" id="GO:0003700">
    <property type="term" value="F:DNA-binding transcription factor activity"/>
    <property type="evidence" value="ECO:0007669"/>
    <property type="project" value="InterPro"/>
</dbReference>
<accession>A0A081XR93</accession>
<dbReference type="OrthoDB" id="241790at2"/>
<dbReference type="SMART" id="SM00342">
    <property type="entry name" value="HTH_ARAC"/>
    <property type="match status" value="1"/>
</dbReference>
<organism evidence="5 6">
    <name type="scientific">Streptomyces toyocaensis</name>
    <dbReference type="NCBI Taxonomy" id="55952"/>
    <lineage>
        <taxon>Bacteria</taxon>
        <taxon>Bacillati</taxon>
        <taxon>Actinomycetota</taxon>
        <taxon>Actinomycetes</taxon>
        <taxon>Kitasatosporales</taxon>
        <taxon>Streptomycetaceae</taxon>
        <taxon>Streptomyces</taxon>
    </lineage>
</organism>
<dbReference type="Pfam" id="PF12852">
    <property type="entry name" value="Cupin_6"/>
    <property type="match status" value="1"/>
</dbReference>
<feature type="domain" description="HTH araC/xylS-type" evidence="4">
    <location>
        <begin position="212"/>
        <end position="310"/>
    </location>
</feature>
<dbReference type="InterPro" id="IPR032783">
    <property type="entry name" value="AraC_lig"/>
</dbReference>
<dbReference type="Proteomes" id="UP000028341">
    <property type="component" value="Unassembled WGS sequence"/>
</dbReference>
<evidence type="ECO:0000256" key="3">
    <source>
        <dbReference type="ARBA" id="ARBA00023163"/>
    </source>
</evidence>
<keyword evidence="1" id="KW-0805">Transcription regulation</keyword>
<gene>
    <name evidence="5" type="ORF">BU52_16745</name>
</gene>
<dbReference type="PROSITE" id="PS00041">
    <property type="entry name" value="HTH_ARAC_FAMILY_1"/>
    <property type="match status" value="1"/>
</dbReference>
<dbReference type="STRING" id="55952.BU52_16745"/>
<dbReference type="RefSeq" id="WP_037934551.1">
    <property type="nucleotide sequence ID" value="NZ_JFCB01000013.1"/>
</dbReference>
<evidence type="ECO:0000259" key="4">
    <source>
        <dbReference type="PROSITE" id="PS01124"/>
    </source>
</evidence>
<dbReference type="SUPFAM" id="SSF46689">
    <property type="entry name" value="Homeodomain-like"/>
    <property type="match status" value="2"/>
</dbReference>